<keyword evidence="3" id="KW-1185">Reference proteome</keyword>
<accession>A0A6G1EJ97</accession>
<proteinExistence type="predicted"/>
<organism evidence="2 3">
    <name type="scientific">Oryza meyeriana var. granulata</name>
    <dbReference type="NCBI Taxonomy" id="110450"/>
    <lineage>
        <taxon>Eukaryota</taxon>
        <taxon>Viridiplantae</taxon>
        <taxon>Streptophyta</taxon>
        <taxon>Embryophyta</taxon>
        <taxon>Tracheophyta</taxon>
        <taxon>Spermatophyta</taxon>
        <taxon>Magnoliopsida</taxon>
        <taxon>Liliopsida</taxon>
        <taxon>Poales</taxon>
        <taxon>Poaceae</taxon>
        <taxon>BOP clade</taxon>
        <taxon>Oryzoideae</taxon>
        <taxon>Oryzeae</taxon>
        <taxon>Oryzinae</taxon>
        <taxon>Oryza</taxon>
        <taxon>Oryza meyeriana</taxon>
    </lineage>
</organism>
<evidence type="ECO:0000313" key="3">
    <source>
        <dbReference type="Proteomes" id="UP000479710"/>
    </source>
</evidence>
<evidence type="ECO:0000313" key="2">
    <source>
        <dbReference type="EMBL" id="KAF0924482.1"/>
    </source>
</evidence>
<comment type="caution">
    <text evidence="2">The sequence shown here is derived from an EMBL/GenBank/DDBJ whole genome shotgun (WGS) entry which is preliminary data.</text>
</comment>
<sequence>MHVAHSVRGSERGRRGPVFGLASVPCGSGCQSHARGAARPGASLAQRGVSARGPRRAAQVTRGKQRHTVLVKYVSSYRKVAD</sequence>
<dbReference type="Proteomes" id="UP000479710">
    <property type="component" value="Unassembled WGS sequence"/>
</dbReference>
<reference evidence="2 3" key="1">
    <citation type="submission" date="2019-11" db="EMBL/GenBank/DDBJ databases">
        <title>Whole genome sequence of Oryza granulata.</title>
        <authorList>
            <person name="Li W."/>
        </authorList>
    </citation>
    <scope>NUCLEOTIDE SEQUENCE [LARGE SCALE GENOMIC DNA]</scope>
    <source>
        <strain evidence="3">cv. Menghai</strain>
        <tissue evidence="2">Leaf</tissue>
    </source>
</reference>
<gene>
    <name evidence="2" type="ORF">E2562_010129</name>
</gene>
<evidence type="ECO:0000256" key="1">
    <source>
        <dbReference type="SAM" id="MobiDB-lite"/>
    </source>
</evidence>
<protein>
    <submittedName>
        <fullName evidence="2">Uncharacterized protein</fullName>
    </submittedName>
</protein>
<dbReference type="EMBL" id="SPHZ02000003">
    <property type="protein sequence ID" value="KAF0924482.1"/>
    <property type="molecule type" value="Genomic_DNA"/>
</dbReference>
<feature type="region of interest" description="Disordered" evidence="1">
    <location>
        <begin position="32"/>
        <end position="64"/>
    </location>
</feature>
<dbReference type="AlphaFoldDB" id="A0A6G1EJ97"/>
<name>A0A6G1EJ97_9ORYZ</name>